<dbReference type="WBParaSite" id="ACRNAN_Path_777.g2928.t1">
    <property type="protein sequence ID" value="ACRNAN_Path_777.g2928.t1"/>
    <property type="gene ID" value="ACRNAN_Path_777.g2928"/>
</dbReference>
<feature type="compositionally biased region" description="Basic and acidic residues" evidence="1">
    <location>
        <begin position="54"/>
        <end position="72"/>
    </location>
</feature>
<dbReference type="Proteomes" id="UP000887540">
    <property type="component" value="Unplaced"/>
</dbReference>
<organism evidence="2 3">
    <name type="scientific">Acrobeloides nanus</name>
    <dbReference type="NCBI Taxonomy" id="290746"/>
    <lineage>
        <taxon>Eukaryota</taxon>
        <taxon>Metazoa</taxon>
        <taxon>Ecdysozoa</taxon>
        <taxon>Nematoda</taxon>
        <taxon>Chromadorea</taxon>
        <taxon>Rhabditida</taxon>
        <taxon>Tylenchina</taxon>
        <taxon>Cephalobomorpha</taxon>
        <taxon>Cephaloboidea</taxon>
        <taxon>Cephalobidae</taxon>
        <taxon>Acrobeloides</taxon>
    </lineage>
</organism>
<proteinExistence type="predicted"/>
<keyword evidence="2" id="KW-1185">Reference proteome</keyword>
<protein>
    <submittedName>
        <fullName evidence="3">Uncharacterized protein</fullName>
    </submittedName>
</protein>
<name>A0A914CCR4_9BILA</name>
<evidence type="ECO:0000256" key="1">
    <source>
        <dbReference type="SAM" id="MobiDB-lite"/>
    </source>
</evidence>
<sequence>MSSSKAVQISQKFIQLSGIRWSHAFPGATVSAGASTRSGDIDTSHLKQTSWYPDPREEPVDREELFGEGQYTEHEVQERKKLRDRFRKINLFRKKEAEKSIDKAPQPTSDL</sequence>
<reference evidence="3" key="1">
    <citation type="submission" date="2022-11" db="UniProtKB">
        <authorList>
            <consortium name="WormBaseParasite"/>
        </authorList>
    </citation>
    <scope>IDENTIFICATION</scope>
</reference>
<evidence type="ECO:0000313" key="2">
    <source>
        <dbReference type="Proteomes" id="UP000887540"/>
    </source>
</evidence>
<feature type="region of interest" description="Disordered" evidence="1">
    <location>
        <begin position="30"/>
        <end position="72"/>
    </location>
</feature>
<evidence type="ECO:0000313" key="3">
    <source>
        <dbReference type="WBParaSite" id="ACRNAN_Path_777.g2928.t1"/>
    </source>
</evidence>
<dbReference type="AlphaFoldDB" id="A0A914CCR4"/>
<accession>A0A914CCR4</accession>